<name>A0ABT0WH94_9BACI</name>
<comment type="caution">
    <text evidence="1">The sequence shown here is derived from an EMBL/GenBank/DDBJ whole genome shotgun (WGS) entry which is preliminary data.</text>
</comment>
<accession>A0ABT0WH94</accession>
<evidence type="ECO:0000313" key="2">
    <source>
        <dbReference type="Proteomes" id="UP001523262"/>
    </source>
</evidence>
<proteinExistence type="predicted"/>
<keyword evidence="2" id="KW-1185">Reference proteome</keyword>
<protein>
    <recommendedName>
        <fullName evidence="3">Transposase</fullName>
    </recommendedName>
</protein>
<reference evidence="1 2" key="1">
    <citation type="submission" date="2022-06" db="EMBL/GenBank/DDBJ databases">
        <authorList>
            <person name="Jeon C.O."/>
        </authorList>
    </citation>
    <scope>NUCLEOTIDE SEQUENCE [LARGE SCALE GENOMIC DNA]</scope>
    <source>
        <strain evidence="1 2">KCTC 13943</strain>
    </source>
</reference>
<gene>
    <name evidence="1" type="ORF">NDK43_21430</name>
</gene>
<organism evidence="1 2">
    <name type="scientific">Neobacillus pocheonensis</name>
    <dbReference type="NCBI Taxonomy" id="363869"/>
    <lineage>
        <taxon>Bacteria</taxon>
        <taxon>Bacillati</taxon>
        <taxon>Bacillota</taxon>
        <taxon>Bacilli</taxon>
        <taxon>Bacillales</taxon>
        <taxon>Bacillaceae</taxon>
        <taxon>Neobacillus</taxon>
    </lineage>
</organism>
<evidence type="ECO:0008006" key="3">
    <source>
        <dbReference type="Google" id="ProtNLM"/>
    </source>
</evidence>
<dbReference type="Proteomes" id="UP001523262">
    <property type="component" value="Unassembled WGS sequence"/>
</dbReference>
<dbReference type="EMBL" id="JAMQCR010000002">
    <property type="protein sequence ID" value="MCM2534427.1"/>
    <property type="molecule type" value="Genomic_DNA"/>
</dbReference>
<sequence>MNKENPKPLKEMNLLDQYDKFRKDNQFVVNWIRSLDKKEKAAEEIRLTNPAEYAKLKEEIEKQRVAVAERLKHVKTMEKQL</sequence>
<evidence type="ECO:0000313" key="1">
    <source>
        <dbReference type="EMBL" id="MCM2534427.1"/>
    </source>
</evidence>